<dbReference type="InterPro" id="IPR018060">
    <property type="entry name" value="HTH_AraC"/>
</dbReference>
<dbReference type="PROSITE" id="PS01124">
    <property type="entry name" value="HTH_ARAC_FAMILY_2"/>
    <property type="match status" value="1"/>
</dbReference>
<proteinExistence type="predicted"/>
<dbReference type="InterPro" id="IPR009057">
    <property type="entry name" value="Homeodomain-like_sf"/>
</dbReference>
<evidence type="ECO:0000259" key="4">
    <source>
        <dbReference type="PROSITE" id="PS01124"/>
    </source>
</evidence>
<accession>A0ABX7T104</accession>
<keyword evidence="1" id="KW-0805">Transcription regulation</keyword>
<evidence type="ECO:0000256" key="2">
    <source>
        <dbReference type="ARBA" id="ARBA00023125"/>
    </source>
</evidence>
<protein>
    <submittedName>
        <fullName evidence="5">Helix-turn-helix transcriptional regulator</fullName>
    </submittedName>
</protein>
<evidence type="ECO:0000313" key="6">
    <source>
        <dbReference type="Proteomes" id="UP000663923"/>
    </source>
</evidence>
<dbReference type="SMART" id="SM00342">
    <property type="entry name" value="HTH_ARAC"/>
    <property type="match status" value="1"/>
</dbReference>
<dbReference type="PANTHER" id="PTHR46796">
    <property type="entry name" value="HTH-TYPE TRANSCRIPTIONAL ACTIVATOR RHAS-RELATED"/>
    <property type="match status" value="1"/>
</dbReference>
<organism evidence="5 6">
    <name type="scientific">Parasphingorhabdus cellanae</name>
    <dbReference type="NCBI Taxonomy" id="2806553"/>
    <lineage>
        <taxon>Bacteria</taxon>
        <taxon>Pseudomonadati</taxon>
        <taxon>Pseudomonadota</taxon>
        <taxon>Alphaproteobacteria</taxon>
        <taxon>Sphingomonadales</taxon>
        <taxon>Sphingomonadaceae</taxon>
        <taxon>Parasphingorhabdus</taxon>
    </lineage>
</organism>
<evidence type="ECO:0000256" key="1">
    <source>
        <dbReference type="ARBA" id="ARBA00023015"/>
    </source>
</evidence>
<keyword evidence="6" id="KW-1185">Reference proteome</keyword>
<evidence type="ECO:0000313" key="5">
    <source>
        <dbReference type="EMBL" id="QTD54442.1"/>
    </source>
</evidence>
<evidence type="ECO:0000256" key="3">
    <source>
        <dbReference type="ARBA" id="ARBA00023163"/>
    </source>
</evidence>
<sequence>MTTPPTDLHMNAYRHSLFDFALVPPGKKEWDGIHSRSEIGFNFSDVIADWSIDGSRTSRKHAPRDSVVYYPRGIQHSVTAENHRSRLKFTWSGAYIKSMMVDANQLEVLSEFRDYHSDPVLITLARNVTAILADPGPFVDLQMDGYAHAILGRFLHIHAGALPNIAPGHSHPPISRAIDYAMENLQTSLTINVLAEKAGLSPWHFSRVFKALVGDTPHRWVMKQRFNKAFNLLRFSKLSLGEITFECGFASPSHLSNTVKKISGKTPRQIRNE</sequence>
<reference evidence="5 6" key="1">
    <citation type="submission" date="2021-03" db="EMBL/GenBank/DDBJ databases">
        <title>Complete genome of Parasphingorhabdus_sp.JHSY0214.</title>
        <authorList>
            <person name="Yoo J.H."/>
            <person name="Bae J.W."/>
        </authorList>
    </citation>
    <scope>NUCLEOTIDE SEQUENCE [LARGE SCALE GENOMIC DNA]</scope>
    <source>
        <strain evidence="5 6">JHSY0214</strain>
    </source>
</reference>
<dbReference type="Pfam" id="PF12833">
    <property type="entry name" value="HTH_18"/>
    <property type="match status" value="1"/>
</dbReference>
<dbReference type="InterPro" id="IPR050204">
    <property type="entry name" value="AraC_XylS_family_regulators"/>
</dbReference>
<keyword evidence="2" id="KW-0238">DNA-binding</keyword>
<dbReference type="RefSeq" id="WP_207986276.1">
    <property type="nucleotide sequence ID" value="NZ_CP071794.1"/>
</dbReference>
<feature type="domain" description="HTH araC/xylS-type" evidence="4">
    <location>
        <begin position="175"/>
        <end position="273"/>
    </location>
</feature>
<gene>
    <name evidence="5" type="ORF">J4G78_09025</name>
</gene>
<dbReference type="EMBL" id="CP071794">
    <property type="protein sequence ID" value="QTD54442.1"/>
    <property type="molecule type" value="Genomic_DNA"/>
</dbReference>
<dbReference type="SUPFAM" id="SSF46689">
    <property type="entry name" value="Homeodomain-like"/>
    <property type="match status" value="2"/>
</dbReference>
<keyword evidence="3" id="KW-0804">Transcription</keyword>
<dbReference type="Proteomes" id="UP000663923">
    <property type="component" value="Chromosome"/>
</dbReference>
<dbReference type="Gene3D" id="1.10.10.60">
    <property type="entry name" value="Homeodomain-like"/>
    <property type="match status" value="2"/>
</dbReference>
<name>A0ABX7T104_9SPHN</name>